<gene>
    <name evidence="3" type="ORF">FRF71_10935</name>
</gene>
<feature type="signal peptide" evidence="1">
    <location>
        <begin position="1"/>
        <end position="23"/>
    </location>
</feature>
<dbReference type="InterPro" id="IPR050789">
    <property type="entry name" value="Diverse_Enzym_Activities"/>
</dbReference>
<feature type="domain" description="Beta-lactamase-related" evidence="2">
    <location>
        <begin position="86"/>
        <end position="369"/>
    </location>
</feature>
<evidence type="ECO:0000259" key="2">
    <source>
        <dbReference type="Pfam" id="PF00144"/>
    </source>
</evidence>
<feature type="chain" id="PRO_5022807951" evidence="1">
    <location>
        <begin position="24"/>
        <end position="392"/>
    </location>
</feature>
<sequence length="392" mass="42774">MSLKLLHSVLAGLSLSASVAALADDAAIYKERWETFLKAPGQVSFGPLEEVVGAKPKPLPRLTQPSIPAAALAEADAYAAANKSSTLIVWRKGKIEFERYYGERNAESLLVSKSMAKPITAIAVGRAIKLGYIKSLDQSVADFVTEWRGTPKAAIKVRYLLDMRSGMLEQGFSTDPDHPLNRAYLDTDHGRHIVENYPLVATPGSVYGYANAPSELVALVIERATKMRYAQFVGRQVLQPIGAKGGKVWVNRPGGLAHSGCCMHLPAESWLRLGLLLLNDGKVGGKALLPKGYVAEMRRGTAQNPHFGLGIWIGNPWQERRGFGAPGRPGPQVLHSEPYLDPDLFLFDGNSNQVLYLSPKYDLAILRMGDTPPAKPEWDNAKLANLIMRAVK</sequence>
<dbReference type="InterPro" id="IPR001466">
    <property type="entry name" value="Beta-lactam-related"/>
</dbReference>
<proteinExistence type="predicted"/>
<dbReference type="RefSeq" id="WP_147090683.1">
    <property type="nucleotide sequence ID" value="NZ_BAABJD010000005.1"/>
</dbReference>
<evidence type="ECO:0000313" key="4">
    <source>
        <dbReference type="Proteomes" id="UP000321172"/>
    </source>
</evidence>
<dbReference type="AlphaFoldDB" id="A0A5B8S603"/>
<name>A0A5B8S603_9SPHN</name>
<dbReference type="PANTHER" id="PTHR43283:SF7">
    <property type="entry name" value="BETA-LACTAMASE-RELATED DOMAIN-CONTAINING PROTEIN"/>
    <property type="match status" value="1"/>
</dbReference>
<dbReference type="InterPro" id="IPR012338">
    <property type="entry name" value="Beta-lactam/transpept-like"/>
</dbReference>
<dbReference type="PANTHER" id="PTHR43283">
    <property type="entry name" value="BETA-LACTAMASE-RELATED"/>
    <property type="match status" value="1"/>
</dbReference>
<dbReference type="Proteomes" id="UP000321172">
    <property type="component" value="Chromosome"/>
</dbReference>
<accession>A0A5B8S603</accession>
<dbReference type="EMBL" id="CP042345">
    <property type="protein sequence ID" value="QEA16604.1"/>
    <property type="molecule type" value="Genomic_DNA"/>
</dbReference>
<dbReference type="Pfam" id="PF00144">
    <property type="entry name" value="Beta-lactamase"/>
    <property type="match status" value="1"/>
</dbReference>
<keyword evidence="4" id="KW-1185">Reference proteome</keyword>
<protein>
    <submittedName>
        <fullName evidence="3">Beta-lactamase family protein</fullName>
    </submittedName>
</protein>
<organism evidence="3 4">
    <name type="scientific">Novosphingobium ginsenosidimutans</name>
    <dbReference type="NCBI Taxonomy" id="1176536"/>
    <lineage>
        <taxon>Bacteria</taxon>
        <taxon>Pseudomonadati</taxon>
        <taxon>Pseudomonadota</taxon>
        <taxon>Alphaproteobacteria</taxon>
        <taxon>Sphingomonadales</taxon>
        <taxon>Sphingomonadaceae</taxon>
        <taxon>Novosphingobium</taxon>
    </lineage>
</organism>
<evidence type="ECO:0000313" key="3">
    <source>
        <dbReference type="EMBL" id="QEA16604.1"/>
    </source>
</evidence>
<keyword evidence="1" id="KW-0732">Signal</keyword>
<evidence type="ECO:0000256" key="1">
    <source>
        <dbReference type="SAM" id="SignalP"/>
    </source>
</evidence>
<reference evidence="3 4" key="1">
    <citation type="journal article" date="2013" name="J. Microbiol. Biotechnol.">
        <title>Novosphingobium ginsenosidimutans sp. nov., with the ability to convert ginsenoside.</title>
        <authorList>
            <person name="Kim J.K."/>
            <person name="He D."/>
            <person name="Liu Q.M."/>
            <person name="Park H.Y."/>
            <person name="Jung M.S."/>
            <person name="Yoon M.H."/>
            <person name="Kim S.C."/>
            <person name="Im W.T."/>
        </authorList>
    </citation>
    <scope>NUCLEOTIDE SEQUENCE [LARGE SCALE GENOMIC DNA]</scope>
    <source>
        <strain evidence="3 4">FW-6</strain>
    </source>
</reference>
<dbReference type="KEGG" id="ngf:FRF71_10935"/>
<dbReference type="Gene3D" id="3.40.710.10">
    <property type="entry name" value="DD-peptidase/beta-lactamase superfamily"/>
    <property type="match status" value="1"/>
</dbReference>
<dbReference type="SUPFAM" id="SSF56601">
    <property type="entry name" value="beta-lactamase/transpeptidase-like"/>
    <property type="match status" value="1"/>
</dbReference>
<dbReference type="OrthoDB" id="9814204at2"/>